<reference evidence="2" key="1">
    <citation type="journal article" date="2017" name="Nature">
        <title>The sunflower genome provides insights into oil metabolism, flowering and Asterid evolution.</title>
        <authorList>
            <person name="Badouin H."/>
            <person name="Gouzy J."/>
            <person name="Grassa C.J."/>
            <person name="Murat F."/>
            <person name="Staton S.E."/>
            <person name="Cottret L."/>
            <person name="Lelandais-Briere C."/>
            <person name="Owens G.L."/>
            <person name="Carrere S."/>
            <person name="Mayjonade B."/>
            <person name="Legrand L."/>
            <person name="Gill N."/>
            <person name="Kane N.C."/>
            <person name="Bowers J.E."/>
            <person name="Hubner S."/>
            <person name="Bellec A."/>
            <person name="Berard A."/>
            <person name="Berges H."/>
            <person name="Blanchet N."/>
            <person name="Boniface M.C."/>
            <person name="Brunel D."/>
            <person name="Catrice O."/>
            <person name="Chaidir N."/>
            <person name="Claudel C."/>
            <person name="Donnadieu C."/>
            <person name="Faraut T."/>
            <person name="Fievet G."/>
            <person name="Helmstetter N."/>
            <person name="King M."/>
            <person name="Knapp S.J."/>
            <person name="Lai Z."/>
            <person name="Le Paslier M.C."/>
            <person name="Lippi Y."/>
            <person name="Lorenzon L."/>
            <person name="Mandel J.R."/>
            <person name="Marage G."/>
            <person name="Marchand G."/>
            <person name="Marquand E."/>
            <person name="Bret-Mestries E."/>
            <person name="Morien E."/>
            <person name="Nambeesan S."/>
            <person name="Nguyen T."/>
            <person name="Pegot-Espagnet P."/>
            <person name="Pouilly N."/>
            <person name="Raftis F."/>
            <person name="Sallet E."/>
            <person name="Schiex T."/>
            <person name="Thomas J."/>
            <person name="Vandecasteele C."/>
            <person name="Vares D."/>
            <person name="Vear F."/>
            <person name="Vautrin S."/>
            <person name="Crespi M."/>
            <person name="Mangin B."/>
            <person name="Burke J.M."/>
            <person name="Salse J."/>
            <person name="Munos S."/>
            <person name="Vincourt P."/>
            <person name="Rieseberg L.H."/>
            <person name="Langlade N.B."/>
        </authorList>
    </citation>
    <scope>NUCLEOTIDE SEQUENCE</scope>
    <source>
        <tissue evidence="2">Leaves</tissue>
    </source>
</reference>
<dbReference type="Gramene" id="mRNA:HanXRQr2_Chr04g0167551">
    <property type="protein sequence ID" value="mRNA:HanXRQr2_Chr04g0167551"/>
    <property type="gene ID" value="HanXRQr2_Chr04g0167551"/>
</dbReference>
<evidence type="ECO:0000313" key="3">
    <source>
        <dbReference type="Proteomes" id="UP000215914"/>
    </source>
</evidence>
<comment type="caution">
    <text evidence="2">The sequence shown here is derived from an EMBL/GenBank/DDBJ whole genome shotgun (WGS) entry which is preliminary data.</text>
</comment>
<accession>A0A9K3NRW7</accession>
<dbReference type="EMBL" id="MNCJ02000319">
    <property type="protein sequence ID" value="KAF5810276.1"/>
    <property type="molecule type" value="Genomic_DNA"/>
</dbReference>
<evidence type="ECO:0000313" key="2">
    <source>
        <dbReference type="EMBL" id="KAF5810276.1"/>
    </source>
</evidence>
<keyword evidence="3" id="KW-1185">Reference proteome</keyword>
<reference evidence="2" key="2">
    <citation type="submission" date="2020-06" db="EMBL/GenBank/DDBJ databases">
        <title>Helianthus annuus Genome sequencing and assembly Release 2.</title>
        <authorList>
            <person name="Gouzy J."/>
            <person name="Langlade N."/>
            <person name="Munos S."/>
        </authorList>
    </citation>
    <scope>NUCLEOTIDE SEQUENCE</scope>
    <source>
        <tissue evidence="2">Leaves</tissue>
    </source>
</reference>
<dbReference type="Proteomes" id="UP000215914">
    <property type="component" value="Unassembled WGS sequence"/>
</dbReference>
<evidence type="ECO:0000256" key="1">
    <source>
        <dbReference type="SAM" id="MobiDB-lite"/>
    </source>
</evidence>
<proteinExistence type="predicted"/>
<sequence>MVPWDGTVVLLGNKNPDFIKFPEIFIISLICRSRTVVPYGGTTVPFCPMDHPYLQFSNNAREGYCIPKVERLWARRHLIEPMRKLQLVDLDLLGQAERFDDLMTPPWSRLFEIAEPQYVELVIEFFASFRFTFPCPDVYDKKLGVKFRLGRKWHHQSISRFGMVLGLYEDDEIDSELFHGSLQDWEPDANKAAFWEQITVPGRIWDPRRAKATWILDPLHRVIERAIFHVIGGRGDSTGNITTRDLFHLYCIISGSNCNLAVSVAKSIFRGVGSTPTSRICGGAFATKLAKFYRVRLDHLTEACDYGLLDLQQLNSMHLTRKVNGIPKLVDRHGRIWDPLPVVEEGGDDGGDDGDGGDHDVHMHDIPVQGQHGGAGGADPHMQVGHVIHGFDSLNWDNVYGGFGGGGYAQGGYGAYGPSEPSSLDLWRRMDGLALDQEEVRRDVGLIRAEQHRQGNYLEELHEQHRRSMDWLFGSQQHIANSLNHPYTQPPPHFARRSRFDRRDDTGPSGSGGRF</sequence>
<protein>
    <submittedName>
        <fullName evidence="2">Uncharacterized protein</fullName>
    </submittedName>
</protein>
<name>A0A9K3NRW7_HELAN</name>
<gene>
    <name evidence="2" type="ORF">HanXRQr2_Chr04g0167551</name>
</gene>
<feature type="region of interest" description="Disordered" evidence="1">
    <location>
        <begin position="482"/>
        <end position="515"/>
    </location>
</feature>
<organism evidence="2 3">
    <name type="scientific">Helianthus annuus</name>
    <name type="common">Common sunflower</name>
    <dbReference type="NCBI Taxonomy" id="4232"/>
    <lineage>
        <taxon>Eukaryota</taxon>
        <taxon>Viridiplantae</taxon>
        <taxon>Streptophyta</taxon>
        <taxon>Embryophyta</taxon>
        <taxon>Tracheophyta</taxon>
        <taxon>Spermatophyta</taxon>
        <taxon>Magnoliopsida</taxon>
        <taxon>eudicotyledons</taxon>
        <taxon>Gunneridae</taxon>
        <taxon>Pentapetalae</taxon>
        <taxon>asterids</taxon>
        <taxon>campanulids</taxon>
        <taxon>Asterales</taxon>
        <taxon>Asteraceae</taxon>
        <taxon>Asteroideae</taxon>
        <taxon>Heliantheae alliance</taxon>
        <taxon>Heliantheae</taxon>
        <taxon>Helianthus</taxon>
    </lineage>
</organism>
<dbReference type="AlphaFoldDB" id="A0A9K3NRW7"/>